<dbReference type="Pfam" id="PF22815">
    <property type="entry name" value="CatAgl_D1"/>
    <property type="match status" value="1"/>
</dbReference>
<sequence length="649" mass="67822">MLSAGPVLAQVGASTPFVTLEAEAGTLGGGATLRALAPGPLPAASTPELEASGRQFVQLDATGESVSWTNTTGIAIDRMVIRASIPDAPGGGGITATLNLYVDGVMRQAITLSSHQSWVYGTGTWDNNSPSGGAPQRFYDDQRVAITGTPIAPGSRFMLRKDAANTAAFYHLDLVDVERAPAARVQPTNTLSITSYGAVADDNGDDSDAIQNCINAAQAQGKGVWIPAGRFDTRRVISAKGITLSGAGMWYTTLYRDVPIPNQGIDHWWELENCTLRDVFIDVPSTGRNRNLGASYGLTLSGATGWLVERVWIQHTDAAMWASGSHGTVRDSRILNPWADGINLNSGPGADHAGYNLTAQNNYVRGSGDDGLAINADVLWPQMDTVRLLNNTSICAVGANTLRIAGGRNVTVQGNLVADPAQEVGMVVGVFHAGRALESALVQGNTILRGGGFRPYGGVNAAAVIGHDNTPVAATFDGNLIIDSLGEGVLIGTYDVDLVFSDNTITHPAANGIRIKAGTTGTGDFELNTVSDLANGQLAFVNGSSGFATTFAGNSWDTSAPGVVFFQDINYGGVAGPALPVGNYTLAQLSALGVPNDWASSVRVPSGRTLIMYSDDNFSGASWTRTADTPDFTTLSPNANNVMSSCRIQ</sequence>
<dbReference type="SUPFAM" id="SSF51126">
    <property type="entry name" value="Pectin lyase-like"/>
    <property type="match status" value="1"/>
</dbReference>
<evidence type="ECO:0000259" key="2">
    <source>
        <dbReference type="Pfam" id="PF22815"/>
    </source>
</evidence>
<evidence type="ECO:0000259" key="1">
    <source>
        <dbReference type="Pfam" id="PF12708"/>
    </source>
</evidence>
<dbReference type="InterPro" id="IPR033801">
    <property type="entry name" value="CBM6-CBM35-CBM36-like_1"/>
</dbReference>
<protein>
    <submittedName>
        <fullName evidence="3">Arabinan endo-1,5-alpha-L-arabinosidase A</fullName>
    </submittedName>
</protein>
<reference evidence="3" key="1">
    <citation type="submission" date="2013-05" db="EMBL/GenBank/DDBJ databases">
        <title>Genome assembly of Cystobacter fuscus DSM 2262.</title>
        <authorList>
            <person name="Sharma G."/>
            <person name="Khatri I."/>
            <person name="Kaur C."/>
            <person name="Mayilraj S."/>
            <person name="Subramanian S."/>
        </authorList>
    </citation>
    <scope>NUCLEOTIDE SEQUENCE [LARGE SCALE GENOMIC DNA]</scope>
    <source>
        <strain evidence="3">DSM 2262</strain>
    </source>
</reference>
<accession>S9PLY7</accession>
<dbReference type="AlphaFoldDB" id="S9PLY7"/>
<dbReference type="Pfam" id="PF12708">
    <property type="entry name" value="Pect-lyase_RHGA_epim"/>
    <property type="match status" value="1"/>
</dbReference>
<gene>
    <name evidence="3" type="ORF">D187_005883</name>
</gene>
<name>S9PLY7_CYSF2</name>
<dbReference type="CDD" id="cd14490">
    <property type="entry name" value="CBM6-CBM35-CBM36_like_1"/>
    <property type="match status" value="1"/>
</dbReference>
<dbReference type="SUPFAM" id="SSF49695">
    <property type="entry name" value="gamma-Crystallin-like"/>
    <property type="match status" value="1"/>
</dbReference>
<dbReference type="Gene3D" id="2.60.120.260">
    <property type="entry name" value="Galactose-binding domain-like"/>
    <property type="match status" value="1"/>
</dbReference>
<dbReference type="EMBL" id="ANAH02000005">
    <property type="protein sequence ID" value="EPX63477.1"/>
    <property type="molecule type" value="Genomic_DNA"/>
</dbReference>
<dbReference type="InterPro" id="IPR011024">
    <property type="entry name" value="G_crystallin-like"/>
</dbReference>
<evidence type="ECO:0000313" key="3">
    <source>
        <dbReference type="EMBL" id="EPX63477.1"/>
    </source>
</evidence>
<feature type="domain" description="Rhamnogalacturonase A/B/Epimerase-like pectate lyase" evidence="1">
    <location>
        <begin position="192"/>
        <end position="403"/>
    </location>
</feature>
<evidence type="ECO:0000313" key="4">
    <source>
        <dbReference type="Proteomes" id="UP000011682"/>
    </source>
</evidence>
<organism evidence="3 4">
    <name type="scientific">Cystobacter fuscus (strain ATCC 25194 / DSM 2262 / NBRC 100088 / M29)</name>
    <dbReference type="NCBI Taxonomy" id="1242864"/>
    <lineage>
        <taxon>Bacteria</taxon>
        <taxon>Pseudomonadati</taxon>
        <taxon>Myxococcota</taxon>
        <taxon>Myxococcia</taxon>
        <taxon>Myxococcales</taxon>
        <taxon>Cystobacterineae</taxon>
        <taxon>Archangiaceae</taxon>
        <taxon>Cystobacter</taxon>
    </lineage>
</organism>
<dbReference type="Gene3D" id="2.60.20.10">
    <property type="entry name" value="Crystallins"/>
    <property type="match status" value="1"/>
</dbReference>
<proteinExistence type="predicted"/>
<dbReference type="InterPro" id="IPR006626">
    <property type="entry name" value="PbH1"/>
</dbReference>
<dbReference type="SMART" id="SM00710">
    <property type="entry name" value="PbH1"/>
    <property type="match status" value="6"/>
</dbReference>
<dbReference type="eggNOG" id="COG5434">
    <property type="taxonomic scope" value="Bacteria"/>
</dbReference>
<dbReference type="InterPro" id="IPR024535">
    <property type="entry name" value="RHGA/B-epi-like_pectate_lyase"/>
</dbReference>
<dbReference type="InterPro" id="IPR011050">
    <property type="entry name" value="Pectin_lyase_fold/virulence"/>
</dbReference>
<comment type="caution">
    <text evidence="3">The sequence shown here is derived from an EMBL/GenBank/DDBJ whole genome shotgun (WGS) entry which is preliminary data.</text>
</comment>
<dbReference type="Proteomes" id="UP000011682">
    <property type="component" value="Unassembled WGS sequence"/>
</dbReference>
<dbReference type="InterPro" id="IPR012334">
    <property type="entry name" value="Pectin_lyas_fold"/>
</dbReference>
<dbReference type="Gene3D" id="2.160.20.10">
    <property type="entry name" value="Single-stranded right-handed beta-helix, Pectin lyase-like"/>
    <property type="match status" value="1"/>
</dbReference>
<keyword evidence="4" id="KW-1185">Reference proteome</keyword>
<feature type="domain" description="CBM6/CBM35/CBM36-like 1" evidence="2">
    <location>
        <begin position="16"/>
        <end position="179"/>
    </location>
</feature>